<evidence type="ECO:0000313" key="2">
    <source>
        <dbReference type="EMBL" id="CAB4540887.1"/>
    </source>
</evidence>
<feature type="transmembrane region" description="Helical" evidence="1">
    <location>
        <begin position="55"/>
        <end position="72"/>
    </location>
</feature>
<organism evidence="2">
    <name type="scientific">freshwater metagenome</name>
    <dbReference type="NCBI Taxonomy" id="449393"/>
    <lineage>
        <taxon>unclassified sequences</taxon>
        <taxon>metagenomes</taxon>
        <taxon>ecological metagenomes</taxon>
    </lineage>
</organism>
<protein>
    <submittedName>
        <fullName evidence="2">Unannotated protein</fullName>
    </submittedName>
</protein>
<dbReference type="EMBL" id="CAEZSP010000015">
    <property type="protein sequence ID" value="CAB4540887.1"/>
    <property type="molecule type" value="Genomic_DNA"/>
</dbReference>
<keyword evidence="1" id="KW-0472">Membrane</keyword>
<proteinExistence type="predicted"/>
<feature type="transmembrane region" description="Helical" evidence="1">
    <location>
        <begin position="24"/>
        <end position="43"/>
    </location>
</feature>
<sequence length="73" mass="7776">MAAYGALAVGLINLRYQTGADQNLLKSLALIIPGTLLLSISFIEAGKKWLATKAAAQAVTAIWVLLLLYSFIV</sequence>
<reference evidence="2" key="1">
    <citation type="submission" date="2020-05" db="EMBL/GenBank/DDBJ databases">
        <authorList>
            <person name="Chiriac C."/>
            <person name="Salcher M."/>
            <person name="Ghai R."/>
            <person name="Kavagutti S V."/>
        </authorList>
    </citation>
    <scope>NUCLEOTIDE SEQUENCE</scope>
</reference>
<evidence type="ECO:0000313" key="3">
    <source>
        <dbReference type="EMBL" id="CAB4625025.1"/>
    </source>
</evidence>
<keyword evidence="1" id="KW-0812">Transmembrane</keyword>
<dbReference type="EMBL" id="CAEZVG010000041">
    <property type="protein sequence ID" value="CAB4625025.1"/>
    <property type="molecule type" value="Genomic_DNA"/>
</dbReference>
<gene>
    <name evidence="2" type="ORF">UFOPK1440_00455</name>
    <name evidence="3" type="ORF">UFOPK1946_00787</name>
</gene>
<evidence type="ECO:0000256" key="1">
    <source>
        <dbReference type="SAM" id="Phobius"/>
    </source>
</evidence>
<accession>A0A6J6BQF8</accession>
<name>A0A6J6BQF8_9ZZZZ</name>
<keyword evidence="1" id="KW-1133">Transmembrane helix</keyword>
<dbReference type="AlphaFoldDB" id="A0A6J6BQF8"/>